<name>A0A9D3T1A7_MEGAT</name>
<protein>
    <recommendedName>
        <fullName evidence="5">Plasmalemma vesicle associated protein a</fullName>
    </recommendedName>
</protein>
<comment type="caution">
    <text evidence="3">The sequence shown here is derived from an EMBL/GenBank/DDBJ whole genome shotgun (WGS) entry which is preliminary data.</text>
</comment>
<dbReference type="PANTHER" id="PTHR21687:SF5">
    <property type="entry name" value="PLASMALEMMA VESICLE-ASSOCIATED PROTEIN"/>
    <property type="match status" value="1"/>
</dbReference>
<evidence type="ECO:0000256" key="1">
    <source>
        <dbReference type="SAM" id="Coils"/>
    </source>
</evidence>
<feature type="transmembrane region" description="Helical" evidence="2">
    <location>
        <begin position="28"/>
        <end position="54"/>
    </location>
</feature>
<evidence type="ECO:0008006" key="5">
    <source>
        <dbReference type="Google" id="ProtNLM"/>
    </source>
</evidence>
<organism evidence="3 4">
    <name type="scientific">Megalops atlanticus</name>
    <name type="common">Tarpon</name>
    <name type="synonym">Clupea gigantea</name>
    <dbReference type="NCBI Taxonomy" id="7932"/>
    <lineage>
        <taxon>Eukaryota</taxon>
        <taxon>Metazoa</taxon>
        <taxon>Chordata</taxon>
        <taxon>Craniata</taxon>
        <taxon>Vertebrata</taxon>
        <taxon>Euteleostomi</taxon>
        <taxon>Actinopterygii</taxon>
        <taxon>Neopterygii</taxon>
        <taxon>Teleostei</taxon>
        <taxon>Elopiformes</taxon>
        <taxon>Megalopidae</taxon>
        <taxon>Megalops</taxon>
    </lineage>
</organism>
<gene>
    <name evidence="3" type="ORF">MATL_G00237120</name>
</gene>
<dbReference type="GO" id="GO:0002693">
    <property type="term" value="P:positive regulation of cellular extravasation"/>
    <property type="evidence" value="ECO:0007669"/>
    <property type="project" value="TreeGrafter"/>
</dbReference>
<dbReference type="AlphaFoldDB" id="A0A9D3T1A7"/>
<evidence type="ECO:0000313" key="3">
    <source>
        <dbReference type="EMBL" id="KAG7456564.1"/>
    </source>
</evidence>
<feature type="coiled-coil region" evidence="1">
    <location>
        <begin position="330"/>
        <end position="368"/>
    </location>
</feature>
<evidence type="ECO:0000313" key="4">
    <source>
        <dbReference type="Proteomes" id="UP001046870"/>
    </source>
</evidence>
<accession>A0A9D3T1A7</accession>
<keyword evidence="2" id="KW-0812">Transmembrane</keyword>
<keyword evidence="2" id="KW-1133">Transmembrane helix</keyword>
<dbReference type="OrthoDB" id="8828676at2759"/>
<keyword evidence="4" id="KW-1185">Reference proteome</keyword>
<dbReference type="PANTHER" id="PTHR21687">
    <property type="entry name" value="PLASMALEMMA VESICLE-ASSOCIATED PROTEIN"/>
    <property type="match status" value="1"/>
</dbReference>
<keyword evidence="2" id="KW-0472">Membrane</keyword>
<dbReference type="InterPro" id="IPR009538">
    <property type="entry name" value="PV-1"/>
</dbReference>
<dbReference type="EMBL" id="JAFDVH010000022">
    <property type="protein sequence ID" value="KAG7456564.1"/>
    <property type="molecule type" value="Genomic_DNA"/>
</dbReference>
<sequence>MYNSGYSQAKFGMDARKIHRSKSKSCGYYMRIIFFFSSLIQSLIIVSLVLFMVYGRPAQSSEEKRVQDLGQSFETVNMENKMLRQTTSNLTQLLNQTVTKLLADAKDLKRLRELANISASTIVSLNIKLATCEREKNTLTRPPTLPLPLPHPQVPTSDIFSWQSRKQQLETMLKLVETNFTQTVRRLSWDLDRAVRDRDDLRLNVIGLRRNASALEQQLEMYGRKCKDDFVKSLEGIQSVTKAFLTRIDGLFPSVFPFQLTCDKQKEQLDQMRANCSSLSREVENKFQAYLNVVGDRVTQIQGDSSQLKVQNQLLQEDMQWCTQNRTATAAEAARRLREVQRKNDEEVERLLREQKKLREDRELKEQMLSVRNSQIAMLNTNIQSLNSSLAQCLSRQTPGKFPMPFPGGTSNMQNPFFRPGSTSVAGAGGVRPGSSVLGINTPGGVKPGLSVTGHNLPNLPNLPNILGFNKPGTGAVNPDPVMTHVKELQEMANKGSGVSG</sequence>
<evidence type="ECO:0000256" key="2">
    <source>
        <dbReference type="SAM" id="Phobius"/>
    </source>
</evidence>
<dbReference type="Proteomes" id="UP001046870">
    <property type="component" value="Chromosome 22"/>
</dbReference>
<reference evidence="3" key="1">
    <citation type="submission" date="2021-01" db="EMBL/GenBank/DDBJ databases">
        <authorList>
            <person name="Zahm M."/>
            <person name="Roques C."/>
            <person name="Cabau C."/>
            <person name="Klopp C."/>
            <person name="Donnadieu C."/>
            <person name="Jouanno E."/>
            <person name="Lampietro C."/>
            <person name="Louis A."/>
            <person name="Herpin A."/>
            <person name="Echchiki A."/>
            <person name="Berthelot C."/>
            <person name="Parey E."/>
            <person name="Roest-Crollius H."/>
            <person name="Braasch I."/>
            <person name="Postlethwait J."/>
            <person name="Bobe J."/>
            <person name="Montfort J."/>
            <person name="Bouchez O."/>
            <person name="Begum T."/>
            <person name="Mejri S."/>
            <person name="Adams A."/>
            <person name="Chen W.-J."/>
            <person name="Guiguen Y."/>
        </authorList>
    </citation>
    <scope>NUCLEOTIDE SEQUENCE</scope>
    <source>
        <strain evidence="3">YG-15Mar2019-1</strain>
        <tissue evidence="3">Brain</tissue>
    </source>
</reference>
<dbReference type="GO" id="GO:0043114">
    <property type="term" value="P:regulation of vascular permeability"/>
    <property type="evidence" value="ECO:0007669"/>
    <property type="project" value="TreeGrafter"/>
</dbReference>
<keyword evidence="1" id="KW-0175">Coiled coil</keyword>
<proteinExistence type="predicted"/>
<dbReference type="Pfam" id="PF06637">
    <property type="entry name" value="PV-1"/>
    <property type="match status" value="1"/>
</dbReference>